<feature type="signal peptide" evidence="2">
    <location>
        <begin position="1"/>
        <end position="23"/>
    </location>
</feature>
<sequence>MPQRTTITIFALLASLATLFFLAIQSPGDRYTMAGPNSNPANEDVQLSLKLATAPNNKLRITITNHDSTTARTFLRWDTPFDPRAIDMEILTLKDAESGSEVPSPGLKVSRKLPPPHEDLIEVPAGGEVSEEIELKAPWLPSDGRKMQVAAAEGEWKAVWKKGKDEVKDEELADFGGEDVVRGAFRSEGTGEVTV</sequence>
<dbReference type="RefSeq" id="XP_047761875.1">
    <property type="nucleotide sequence ID" value="XM_047905716.1"/>
</dbReference>
<dbReference type="GeneID" id="71986446"/>
<dbReference type="Proteomes" id="UP000756132">
    <property type="component" value="Chromosome 5"/>
</dbReference>
<accession>A0A9Q8LHE7</accession>
<protein>
    <recommendedName>
        <fullName evidence="5">Secreted protein</fullName>
    </recommendedName>
</protein>
<keyword evidence="4" id="KW-1185">Reference proteome</keyword>
<name>A0A9Q8LHE7_PASFU</name>
<reference evidence="3" key="1">
    <citation type="submission" date="2021-12" db="EMBL/GenBank/DDBJ databases">
        <authorList>
            <person name="Zaccaron A."/>
            <person name="Stergiopoulos I."/>
        </authorList>
    </citation>
    <scope>NUCLEOTIDE SEQUENCE</scope>
    <source>
        <strain evidence="3">Race5_Kim</strain>
    </source>
</reference>
<dbReference type="Gene3D" id="2.60.40.2970">
    <property type="match status" value="1"/>
</dbReference>
<evidence type="ECO:0000256" key="1">
    <source>
        <dbReference type="SAM" id="MobiDB-lite"/>
    </source>
</evidence>
<dbReference type="AlphaFoldDB" id="A0A9Q8LHE7"/>
<evidence type="ECO:0000256" key="2">
    <source>
        <dbReference type="SAM" id="SignalP"/>
    </source>
</evidence>
<reference evidence="3" key="2">
    <citation type="journal article" date="2022" name="Microb. Genom.">
        <title>A chromosome-scale genome assembly of the tomato pathogen Cladosporium fulvum reveals a compartmentalized genome architecture and the presence of a dispensable chromosome.</title>
        <authorList>
            <person name="Zaccaron A.Z."/>
            <person name="Chen L.H."/>
            <person name="Samaras A."/>
            <person name="Stergiopoulos I."/>
        </authorList>
    </citation>
    <scope>NUCLEOTIDE SEQUENCE</scope>
    <source>
        <strain evidence="3">Race5_Kim</strain>
    </source>
</reference>
<organism evidence="3 4">
    <name type="scientific">Passalora fulva</name>
    <name type="common">Tomato leaf mold</name>
    <name type="synonym">Cladosporium fulvum</name>
    <dbReference type="NCBI Taxonomy" id="5499"/>
    <lineage>
        <taxon>Eukaryota</taxon>
        <taxon>Fungi</taxon>
        <taxon>Dikarya</taxon>
        <taxon>Ascomycota</taxon>
        <taxon>Pezizomycotina</taxon>
        <taxon>Dothideomycetes</taxon>
        <taxon>Dothideomycetidae</taxon>
        <taxon>Mycosphaerellales</taxon>
        <taxon>Mycosphaerellaceae</taxon>
        <taxon>Fulvia</taxon>
    </lineage>
</organism>
<dbReference type="EMBL" id="CP090167">
    <property type="protein sequence ID" value="UJO17509.1"/>
    <property type="molecule type" value="Genomic_DNA"/>
</dbReference>
<proteinExistence type="predicted"/>
<feature type="chain" id="PRO_5040281038" description="Secreted protein" evidence="2">
    <location>
        <begin position="24"/>
        <end position="195"/>
    </location>
</feature>
<dbReference type="KEGG" id="ffu:CLAFUR5_06568"/>
<evidence type="ECO:0000313" key="3">
    <source>
        <dbReference type="EMBL" id="UJO17509.1"/>
    </source>
</evidence>
<evidence type="ECO:0008006" key="5">
    <source>
        <dbReference type="Google" id="ProtNLM"/>
    </source>
</evidence>
<evidence type="ECO:0000313" key="4">
    <source>
        <dbReference type="Proteomes" id="UP000756132"/>
    </source>
</evidence>
<feature type="region of interest" description="Disordered" evidence="1">
    <location>
        <begin position="97"/>
        <end position="117"/>
    </location>
</feature>
<keyword evidence="2" id="KW-0732">Signal</keyword>
<dbReference type="OrthoDB" id="4664297at2759"/>
<gene>
    <name evidence="3" type="ORF">CLAFUR5_06568</name>
</gene>